<dbReference type="InterPro" id="IPR003741">
    <property type="entry name" value="LUD_dom"/>
</dbReference>
<evidence type="ECO:0000256" key="3">
    <source>
        <dbReference type="ARBA" id="ARBA00022723"/>
    </source>
</evidence>
<evidence type="ECO:0000256" key="4">
    <source>
        <dbReference type="ARBA" id="ARBA00022737"/>
    </source>
</evidence>
<dbReference type="GO" id="GO:0006089">
    <property type="term" value="P:lactate metabolic process"/>
    <property type="evidence" value="ECO:0007669"/>
    <property type="project" value="InterPro"/>
</dbReference>
<dbReference type="Pfam" id="PF13183">
    <property type="entry name" value="Fer4_8"/>
    <property type="match status" value="1"/>
</dbReference>
<keyword evidence="4" id="KW-0677">Repeat</keyword>
<evidence type="ECO:0000256" key="6">
    <source>
        <dbReference type="ARBA" id="ARBA00023004"/>
    </source>
</evidence>
<dbReference type="GO" id="GO:0051539">
    <property type="term" value="F:4 iron, 4 sulfur cluster binding"/>
    <property type="evidence" value="ECO:0007669"/>
    <property type="project" value="UniProtKB-KW"/>
</dbReference>
<dbReference type="InterPro" id="IPR024185">
    <property type="entry name" value="FTHF_cligase-like_sf"/>
</dbReference>
<keyword evidence="1" id="KW-0813">Transport</keyword>
<evidence type="ECO:0000313" key="9">
    <source>
        <dbReference type="EMBL" id="HIR62381.1"/>
    </source>
</evidence>
<gene>
    <name evidence="9" type="ORF">IAC94_02505</name>
</gene>
<dbReference type="AlphaFoldDB" id="A0A9D1E0I5"/>
<keyword evidence="2" id="KW-0004">4Fe-4S</keyword>
<dbReference type="PROSITE" id="PS51379">
    <property type="entry name" value="4FE4S_FER_2"/>
    <property type="match status" value="2"/>
</dbReference>
<dbReference type="InterPro" id="IPR009051">
    <property type="entry name" value="Helical_ferredxn"/>
</dbReference>
<dbReference type="EMBL" id="DVHI01000031">
    <property type="protein sequence ID" value="HIR62381.1"/>
    <property type="molecule type" value="Genomic_DNA"/>
</dbReference>
<reference evidence="9" key="2">
    <citation type="journal article" date="2021" name="PeerJ">
        <title>Extensive microbial diversity within the chicken gut microbiome revealed by metagenomics and culture.</title>
        <authorList>
            <person name="Gilroy R."/>
            <person name="Ravi A."/>
            <person name="Getino M."/>
            <person name="Pursley I."/>
            <person name="Horton D.L."/>
            <person name="Alikhan N.F."/>
            <person name="Baker D."/>
            <person name="Gharbi K."/>
            <person name="Hall N."/>
            <person name="Watson M."/>
            <person name="Adriaenssens E.M."/>
            <person name="Foster-Nyarko E."/>
            <person name="Jarju S."/>
            <person name="Secka A."/>
            <person name="Antonio M."/>
            <person name="Oren A."/>
            <person name="Chaudhuri R.R."/>
            <person name="La Ragione R."/>
            <person name="Hildebrand F."/>
            <person name="Pallen M.J."/>
        </authorList>
    </citation>
    <scope>NUCLEOTIDE SEQUENCE</scope>
    <source>
        <strain evidence="9">ChiHjej13B12-12457</strain>
    </source>
</reference>
<evidence type="ECO:0000259" key="8">
    <source>
        <dbReference type="PROSITE" id="PS51379"/>
    </source>
</evidence>
<dbReference type="InterPro" id="IPR017900">
    <property type="entry name" value="4Fe4S_Fe_S_CS"/>
</dbReference>
<evidence type="ECO:0000256" key="1">
    <source>
        <dbReference type="ARBA" id="ARBA00022448"/>
    </source>
</evidence>
<keyword evidence="6" id="KW-0408">Iron</keyword>
<evidence type="ECO:0000256" key="7">
    <source>
        <dbReference type="ARBA" id="ARBA00023014"/>
    </source>
</evidence>
<sequence>MSTHSKAAEKFIADKERTAWHNQALWFVREKRDRMARSVPEWEALREAAARTKIHTVTHLAHYLEMFERNATANGIHVHWAKDAQEHNEIVYGILKEHGVRHLVKSKSMLAEECGLSPYLEERGIEAVESDLGERIMQLMHRPPSHIVLPAIHVKRQEVGELFEREIGTEHGNSDPTYLTHAARGHLRDKFLHADAAMTGVNFAVASSGAFVVCTNEGNADMGTSFPKLHIAIMGLEKVIPDYDALAIYHRLLARSATGQHSTTYTTHYKRPVEGQEMHIVIVDNGRSRILGNPVHRNMLKCLRCGACMNTCPVYRRSGGYSYSYFIPGPLGINLGMLADPKQYSGNVSACSLCMSCSNVCPAKIDLGEQIYSWRQELDSLGLANPVKKGIVKVLNTALRSPGMFHFCIKAGRLGEKIAPHGLLYCGANAWGRDRELPEFTSRTFEQIWKEELSSSAPAGQGKSEESGK</sequence>
<evidence type="ECO:0000256" key="2">
    <source>
        <dbReference type="ARBA" id="ARBA00022485"/>
    </source>
</evidence>
<name>A0A9D1E0I5_9BACT</name>
<dbReference type="SUPFAM" id="SSF54862">
    <property type="entry name" value="4Fe-4S ferredoxins"/>
    <property type="match status" value="1"/>
</dbReference>
<evidence type="ECO:0000313" key="10">
    <source>
        <dbReference type="Proteomes" id="UP000886744"/>
    </source>
</evidence>
<keyword evidence="7" id="KW-0411">Iron-sulfur</keyword>
<dbReference type="InterPro" id="IPR004452">
    <property type="entry name" value="LutB/LldF"/>
</dbReference>
<accession>A0A9D1E0I5</accession>
<dbReference type="InterPro" id="IPR037171">
    <property type="entry name" value="NagB/RpiA_transferase-like"/>
</dbReference>
<dbReference type="PANTHER" id="PTHR47153:SF2">
    <property type="entry name" value="LACTATE UTILIZATION PROTEIN B"/>
    <property type="match status" value="1"/>
</dbReference>
<dbReference type="Proteomes" id="UP000886744">
    <property type="component" value="Unassembled WGS sequence"/>
</dbReference>
<protein>
    <submittedName>
        <fullName evidence="9">Lactate utilization protein</fullName>
    </submittedName>
</protein>
<dbReference type="Gene3D" id="1.10.1060.10">
    <property type="entry name" value="Alpha-helical ferredoxin"/>
    <property type="match status" value="1"/>
</dbReference>
<proteinExistence type="predicted"/>
<feature type="domain" description="4Fe-4S ferredoxin-type" evidence="8">
    <location>
        <begin position="342"/>
        <end position="370"/>
    </location>
</feature>
<feature type="domain" description="4Fe-4S ferredoxin-type" evidence="8">
    <location>
        <begin position="293"/>
        <end position="314"/>
    </location>
</feature>
<dbReference type="SUPFAM" id="SSF100950">
    <property type="entry name" value="NagB/RpiA/CoA transferase-like"/>
    <property type="match status" value="1"/>
</dbReference>
<dbReference type="PROSITE" id="PS00198">
    <property type="entry name" value="4FE4S_FER_1"/>
    <property type="match status" value="2"/>
</dbReference>
<keyword evidence="5" id="KW-0249">Electron transport</keyword>
<evidence type="ECO:0000256" key="5">
    <source>
        <dbReference type="ARBA" id="ARBA00022982"/>
    </source>
</evidence>
<dbReference type="Gene3D" id="3.40.50.10420">
    <property type="entry name" value="NagB/RpiA/CoA transferase-like"/>
    <property type="match status" value="1"/>
</dbReference>
<reference evidence="9" key="1">
    <citation type="submission" date="2020-10" db="EMBL/GenBank/DDBJ databases">
        <authorList>
            <person name="Gilroy R."/>
        </authorList>
    </citation>
    <scope>NUCLEOTIDE SEQUENCE</scope>
    <source>
        <strain evidence="9">ChiHjej13B12-12457</strain>
    </source>
</reference>
<dbReference type="GO" id="GO:0046872">
    <property type="term" value="F:metal ion binding"/>
    <property type="evidence" value="ECO:0007669"/>
    <property type="project" value="UniProtKB-KW"/>
</dbReference>
<dbReference type="InterPro" id="IPR017896">
    <property type="entry name" value="4Fe4S_Fe-S-bd"/>
</dbReference>
<keyword evidence="3" id="KW-0479">Metal-binding</keyword>
<comment type="caution">
    <text evidence="9">The sequence shown here is derived from an EMBL/GenBank/DDBJ whole genome shotgun (WGS) entry which is preliminary data.</text>
</comment>
<dbReference type="Pfam" id="PF02589">
    <property type="entry name" value="LUD_dom"/>
    <property type="match status" value="1"/>
</dbReference>
<dbReference type="PANTHER" id="PTHR47153">
    <property type="entry name" value="LACTATE UTILIZATION PROTEIN B"/>
    <property type="match status" value="1"/>
</dbReference>
<organism evidence="9 10">
    <name type="scientific">Candidatus Coprenecus avistercoris</name>
    <dbReference type="NCBI Taxonomy" id="2840730"/>
    <lineage>
        <taxon>Bacteria</taxon>
        <taxon>Pseudomonadati</taxon>
        <taxon>Bacteroidota</taxon>
        <taxon>Bacteroidia</taxon>
        <taxon>Bacteroidales</taxon>
        <taxon>Rikenellaceae</taxon>
        <taxon>Rikenellaceae incertae sedis</taxon>
        <taxon>Candidatus Coprenecus</taxon>
    </lineage>
</organism>